<organism evidence="1 2">
    <name type="scientific">Vitreoscilla massiliensis</name>
    <dbReference type="NCBI Taxonomy" id="1689272"/>
    <lineage>
        <taxon>Bacteria</taxon>
        <taxon>Pseudomonadati</taxon>
        <taxon>Pseudomonadota</taxon>
        <taxon>Betaproteobacteria</taxon>
        <taxon>Neisseriales</taxon>
        <taxon>Neisseriaceae</taxon>
        <taxon>Vitreoscilla</taxon>
    </lineage>
</organism>
<evidence type="ECO:0000313" key="2">
    <source>
        <dbReference type="Proteomes" id="UP000832011"/>
    </source>
</evidence>
<name>A0ABY4E057_9NEIS</name>
<reference evidence="1 2" key="1">
    <citation type="journal article" date="2022" name="Res Sq">
        <title>Evolution of multicellular longitudinally dividing oral cavity symbionts (Neisseriaceae).</title>
        <authorList>
            <person name="Nyongesa S."/>
            <person name="Weber P."/>
            <person name="Bernet E."/>
            <person name="Pullido F."/>
            <person name="Nieckarz M."/>
            <person name="Delaby M."/>
            <person name="Nieves C."/>
            <person name="Viehboeck T."/>
            <person name="Krause N."/>
            <person name="Rivera-Millot A."/>
            <person name="Nakamura A."/>
            <person name="Vischer N."/>
            <person name="VanNieuwenhze M."/>
            <person name="Brun Y."/>
            <person name="Cava F."/>
            <person name="Bulgheresi S."/>
            <person name="Veyrier F."/>
        </authorList>
    </citation>
    <scope>NUCLEOTIDE SEQUENCE [LARGE SCALE GENOMIC DNA]</scope>
    <source>
        <strain evidence="1 2">SN4</strain>
    </source>
</reference>
<evidence type="ECO:0000313" key="1">
    <source>
        <dbReference type="EMBL" id="UOO88937.1"/>
    </source>
</evidence>
<gene>
    <name evidence="1" type="ORF">LVJ82_16030</name>
</gene>
<proteinExistence type="predicted"/>
<dbReference type="Proteomes" id="UP000832011">
    <property type="component" value="Chromosome"/>
</dbReference>
<dbReference type="EMBL" id="CP091511">
    <property type="protein sequence ID" value="UOO88937.1"/>
    <property type="molecule type" value="Genomic_DNA"/>
</dbReference>
<dbReference type="RefSeq" id="WP_058357382.1">
    <property type="nucleotide sequence ID" value="NZ_CABKVG010000010.1"/>
</dbReference>
<accession>A0ABY4E057</accession>
<keyword evidence="2" id="KW-1185">Reference proteome</keyword>
<sequence length="114" mass="13679">MSSNRNFWYLWQTSARMALEVPMVMSQRMWMFSQPWTEQTVAEYELMFAEKAQGWAEAWQVWLQTAPWIMYSACYKPLSTQQYQKVINKSLRSANQSIKPLSRRVHANHKRLNK</sequence>
<protein>
    <submittedName>
        <fullName evidence="1">Uncharacterized protein</fullName>
    </submittedName>
</protein>